<name>A0AAD7X5Z7_9APHY</name>
<comment type="caution">
    <text evidence="1">The sequence shown here is derived from an EMBL/GenBank/DDBJ whole genome shotgun (WGS) entry which is preliminary data.</text>
</comment>
<keyword evidence="2" id="KW-1185">Reference proteome</keyword>
<evidence type="ECO:0000313" key="2">
    <source>
        <dbReference type="Proteomes" id="UP001215151"/>
    </source>
</evidence>
<evidence type="ECO:0000313" key="1">
    <source>
        <dbReference type="EMBL" id="KAJ8461947.1"/>
    </source>
</evidence>
<dbReference type="AlphaFoldDB" id="A0AAD7X5Z7"/>
<dbReference type="Gene3D" id="3.40.50.150">
    <property type="entry name" value="Vaccinia Virus protein VP39"/>
    <property type="match status" value="1"/>
</dbReference>
<dbReference type="SUPFAM" id="SSF53335">
    <property type="entry name" value="S-adenosyl-L-methionine-dependent methyltransferases"/>
    <property type="match status" value="1"/>
</dbReference>
<reference evidence="1" key="1">
    <citation type="submission" date="2022-11" db="EMBL/GenBank/DDBJ databases">
        <title>Genome Sequence of Cubamyces cubensis.</title>
        <authorList>
            <person name="Buettner E."/>
        </authorList>
    </citation>
    <scope>NUCLEOTIDE SEQUENCE</scope>
    <source>
        <strain evidence="1">MPL-01</strain>
    </source>
</reference>
<dbReference type="Proteomes" id="UP001215151">
    <property type="component" value="Unassembled WGS sequence"/>
</dbReference>
<organism evidence="1 2">
    <name type="scientific">Trametes cubensis</name>
    <dbReference type="NCBI Taxonomy" id="1111947"/>
    <lineage>
        <taxon>Eukaryota</taxon>
        <taxon>Fungi</taxon>
        <taxon>Dikarya</taxon>
        <taxon>Basidiomycota</taxon>
        <taxon>Agaricomycotina</taxon>
        <taxon>Agaricomycetes</taxon>
        <taxon>Polyporales</taxon>
        <taxon>Polyporaceae</taxon>
        <taxon>Trametes</taxon>
    </lineage>
</organism>
<evidence type="ECO:0008006" key="3">
    <source>
        <dbReference type="Google" id="ProtNLM"/>
    </source>
</evidence>
<gene>
    <name evidence="1" type="ORF">ONZ51_g11215</name>
</gene>
<protein>
    <recommendedName>
        <fullName evidence="3">Methyltransferase domain-containing protein</fullName>
    </recommendedName>
</protein>
<dbReference type="EMBL" id="JAPEVG010000510">
    <property type="protein sequence ID" value="KAJ8461947.1"/>
    <property type="molecule type" value="Genomic_DNA"/>
</dbReference>
<proteinExistence type="predicted"/>
<dbReference type="InterPro" id="IPR029063">
    <property type="entry name" value="SAM-dependent_MTases_sf"/>
</dbReference>
<sequence length="311" mass="34889">MAIPQCSPLHLDTDDRVEEALYLTDDEIALYFELRDGRLWSLSTYPLPVDIFERMRQNEHYALLRIVGLNDRDCLTELQRCLSARTLASNTDIGVPIRALDMGTGNGNWVTTMAEALPEVHFYGIDIGHITGGEYVLRLEFHPSDTRYLGNQVEYYPNLIAEAARILKHGGILSICEWTRSIHINDGSEIMHSAPRACAFLKALGERLDAYGYIGPVLELVKSAVDQEPSLAALHRIFWVPIGDWPANGFVKSVGIRYRQILAGYAIAVTPFLKRDFCAAYVDGLVEGFISDLHRVRGLSTSYYSGYATRT</sequence>
<accession>A0AAD7X5Z7</accession>